<gene>
    <name evidence="2" type="ORF">DD666_06835</name>
</gene>
<evidence type="ECO:0000313" key="3">
    <source>
        <dbReference type="Proteomes" id="UP000264036"/>
    </source>
</evidence>
<protein>
    <submittedName>
        <fullName evidence="2">Uncharacterized protein</fullName>
    </submittedName>
</protein>
<organism evidence="2 3">
    <name type="scientific">Advenella kashmirensis</name>
    <dbReference type="NCBI Taxonomy" id="310575"/>
    <lineage>
        <taxon>Bacteria</taxon>
        <taxon>Pseudomonadati</taxon>
        <taxon>Pseudomonadota</taxon>
        <taxon>Betaproteobacteria</taxon>
        <taxon>Burkholderiales</taxon>
        <taxon>Alcaligenaceae</taxon>
    </lineage>
</organism>
<dbReference type="AlphaFoldDB" id="A0A356LDP3"/>
<comment type="caution">
    <text evidence="2">The sequence shown here is derived from an EMBL/GenBank/DDBJ whole genome shotgun (WGS) entry which is preliminary data.</text>
</comment>
<evidence type="ECO:0000256" key="1">
    <source>
        <dbReference type="SAM" id="MobiDB-lite"/>
    </source>
</evidence>
<proteinExistence type="predicted"/>
<accession>A0A356LDP3</accession>
<reference evidence="2 3" key="1">
    <citation type="journal article" date="2018" name="Nat. Biotechnol.">
        <title>A standardized bacterial taxonomy based on genome phylogeny substantially revises the tree of life.</title>
        <authorList>
            <person name="Parks D.H."/>
            <person name="Chuvochina M."/>
            <person name="Waite D.W."/>
            <person name="Rinke C."/>
            <person name="Skarshewski A."/>
            <person name="Chaumeil P.A."/>
            <person name="Hugenholtz P."/>
        </authorList>
    </citation>
    <scope>NUCLEOTIDE SEQUENCE [LARGE SCALE GENOMIC DNA]</scope>
    <source>
        <strain evidence="2">UBA10707</strain>
    </source>
</reference>
<dbReference type="EMBL" id="DOEK01000016">
    <property type="protein sequence ID" value="HBP29113.1"/>
    <property type="molecule type" value="Genomic_DNA"/>
</dbReference>
<feature type="region of interest" description="Disordered" evidence="1">
    <location>
        <begin position="72"/>
        <end position="91"/>
    </location>
</feature>
<feature type="compositionally biased region" description="Basic and acidic residues" evidence="1">
    <location>
        <begin position="78"/>
        <end position="91"/>
    </location>
</feature>
<name>A0A356LDP3_9BURK</name>
<evidence type="ECO:0000313" key="2">
    <source>
        <dbReference type="EMBL" id="HBP29113.1"/>
    </source>
</evidence>
<dbReference type="Proteomes" id="UP000264036">
    <property type="component" value="Unassembled WGS sequence"/>
</dbReference>
<sequence>MHKFHLLKEDELWKFTKEGESGDYFHAISRRLVLNFGHCYMLALEGSMTIHNEDGSIKFILSYPMPKHTRYYSSDTGSEIHESWDDAREDS</sequence>